<dbReference type="AlphaFoldDB" id="E3KXF3"/>
<proteinExistence type="predicted"/>
<dbReference type="KEGG" id="pgr:PGTG_15114"/>
<gene>
    <name evidence="1" type="ORF">PGTG_15114</name>
</gene>
<evidence type="ECO:0000313" key="1">
    <source>
        <dbReference type="EMBL" id="EFP88911.2"/>
    </source>
</evidence>
<sequence>LRLVSPSSAGLESTALQLEVNLPSTTQIDFKLKIDNPEVDLGDQNKRSTAHNQMKQTTRQHLLEIVLQRDQININQPSGLLYEKTFSRRPNVSRDKSEWTALYRFRTRSNDKVGPESRRRFTEAKSSKSRPLSLFLSGSYWAAM</sequence>
<feature type="non-terminal residue" evidence="1">
    <location>
        <position position="1"/>
    </location>
</feature>
<dbReference type="HOGENOM" id="CLU_1797433_0_0_1"/>
<keyword evidence="2" id="KW-1185">Reference proteome</keyword>
<organism evidence="1 2">
    <name type="scientific">Puccinia graminis f. sp. tritici (strain CRL 75-36-700-3 / race SCCL)</name>
    <name type="common">Black stem rust fungus</name>
    <dbReference type="NCBI Taxonomy" id="418459"/>
    <lineage>
        <taxon>Eukaryota</taxon>
        <taxon>Fungi</taxon>
        <taxon>Dikarya</taxon>
        <taxon>Basidiomycota</taxon>
        <taxon>Pucciniomycotina</taxon>
        <taxon>Pucciniomycetes</taxon>
        <taxon>Pucciniales</taxon>
        <taxon>Pucciniaceae</taxon>
        <taxon>Puccinia</taxon>
    </lineage>
</organism>
<dbReference type="EMBL" id="DS178318">
    <property type="protein sequence ID" value="EFP88911.2"/>
    <property type="molecule type" value="Genomic_DNA"/>
</dbReference>
<dbReference type="GeneID" id="10542191"/>
<reference key="1">
    <citation type="submission" date="2007-01" db="EMBL/GenBank/DDBJ databases">
        <title>The Genome Sequence of Puccinia graminis f. sp. tritici Strain CRL 75-36-700-3.</title>
        <authorList>
            <consortium name="The Broad Institute Genome Sequencing Platform"/>
            <person name="Birren B."/>
            <person name="Lander E."/>
            <person name="Galagan J."/>
            <person name="Nusbaum C."/>
            <person name="Devon K."/>
            <person name="Cuomo C."/>
            <person name="Jaffe D."/>
            <person name="Butler J."/>
            <person name="Alvarez P."/>
            <person name="Gnerre S."/>
            <person name="Grabherr M."/>
            <person name="Mauceli E."/>
            <person name="Brockman W."/>
            <person name="Young S."/>
            <person name="LaButti K."/>
            <person name="Sykes S."/>
            <person name="DeCaprio D."/>
            <person name="Crawford M."/>
            <person name="Koehrsen M."/>
            <person name="Engels R."/>
            <person name="Montgomery P."/>
            <person name="Pearson M."/>
            <person name="Howarth C."/>
            <person name="Larson L."/>
            <person name="White J."/>
            <person name="Zeng Q."/>
            <person name="Kodira C."/>
            <person name="Yandava C."/>
            <person name="Alvarado L."/>
            <person name="O'Leary S."/>
            <person name="Szabo L."/>
            <person name="Dean R."/>
            <person name="Schein J."/>
        </authorList>
    </citation>
    <scope>NUCLEOTIDE SEQUENCE</scope>
    <source>
        <strain>CRL 75-36-700-3</strain>
    </source>
</reference>
<name>E3KXF3_PUCGT</name>
<evidence type="ECO:0000313" key="2">
    <source>
        <dbReference type="Proteomes" id="UP000008783"/>
    </source>
</evidence>
<reference evidence="2" key="2">
    <citation type="journal article" date="2011" name="Proc. Natl. Acad. Sci. U.S.A.">
        <title>Obligate biotrophy features unraveled by the genomic analysis of rust fungi.</title>
        <authorList>
            <person name="Duplessis S."/>
            <person name="Cuomo C.A."/>
            <person name="Lin Y.-C."/>
            <person name="Aerts A."/>
            <person name="Tisserant E."/>
            <person name="Veneault-Fourrey C."/>
            <person name="Joly D.L."/>
            <person name="Hacquard S."/>
            <person name="Amselem J."/>
            <person name="Cantarel B.L."/>
            <person name="Chiu R."/>
            <person name="Coutinho P.M."/>
            <person name="Feau N."/>
            <person name="Field M."/>
            <person name="Frey P."/>
            <person name="Gelhaye E."/>
            <person name="Goldberg J."/>
            <person name="Grabherr M.G."/>
            <person name="Kodira C.D."/>
            <person name="Kohler A."/>
            <person name="Kuees U."/>
            <person name="Lindquist E.A."/>
            <person name="Lucas S.M."/>
            <person name="Mago R."/>
            <person name="Mauceli E."/>
            <person name="Morin E."/>
            <person name="Murat C."/>
            <person name="Pangilinan J.L."/>
            <person name="Park R."/>
            <person name="Pearson M."/>
            <person name="Quesneville H."/>
            <person name="Rouhier N."/>
            <person name="Sakthikumar S."/>
            <person name="Salamov A.A."/>
            <person name="Schmutz J."/>
            <person name="Selles B."/>
            <person name="Shapiro H."/>
            <person name="Tanguay P."/>
            <person name="Tuskan G.A."/>
            <person name="Henrissat B."/>
            <person name="Van de Peer Y."/>
            <person name="Rouze P."/>
            <person name="Ellis J.G."/>
            <person name="Dodds P.N."/>
            <person name="Schein J.E."/>
            <person name="Zhong S."/>
            <person name="Hamelin R.C."/>
            <person name="Grigoriev I.V."/>
            <person name="Szabo L.J."/>
            <person name="Martin F."/>
        </authorList>
    </citation>
    <scope>NUCLEOTIDE SEQUENCE [LARGE SCALE GENOMIC DNA]</scope>
    <source>
        <strain evidence="2">CRL 75-36-700-3 / race SCCL</strain>
    </source>
</reference>
<dbReference type="Proteomes" id="UP000008783">
    <property type="component" value="Unassembled WGS sequence"/>
</dbReference>
<dbReference type="VEuPathDB" id="FungiDB:PGTG_15114"/>
<dbReference type="RefSeq" id="XP_003333330.2">
    <property type="nucleotide sequence ID" value="XM_003333282.2"/>
</dbReference>
<dbReference type="InParanoid" id="E3KXF3"/>
<protein>
    <submittedName>
        <fullName evidence="1">Uncharacterized protein</fullName>
    </submittedName>
</protein>
<accession>E3KXF3</accession>